<dbReference type="Proteomes" id="UP000295578">
    <property type="component" value="Unassembled WGS sequence"/>
</dbReference>
<keyword evidence="2" id="KW-1185">Reference proteome</keyword>
<dbReference type="OrthoDB" id="3431977at2"/>
<dbReference type="AlphaFoldDB" id="A0A4R5B8G9"/>
<comment type="caution">
    <text evidence="1">The sequence shown here is derived from an EMBL/GenBank/DDBJ whole genome shotgun (WGS) entry which is preliminary data.</text>
</comment>
<sequence>MSDWTWVTASDGLLDGLPSEAIKELDLLASELAERDSMLFPDGPQHTGDIPGLRRQHRGPLIITYLSDVRAERIVVVRIVWLA</sequence>
<evidence type="ECO:0000313" key="2">
    <source>
        <dbReference type="Proteomes" id="UP000295578"/>
    </source>
</evidence>
<proteinExistence type="predicted"/>
<dbReference type="EMBL" id="SMKY01000100">
    <property type="protein sequence ID" value="TDD79994.1"/>
    <property type="molecule type" value="Genomic_DNA"/>
</dbReference>
<organism evidence="1 2">
    <name type="scientific">Actinomadura darangshiensis</name>
    <dbReference type="NCBI Taxonomy" id="705336"/>
    <lineage>
        <taxon>Bacteria</taxon>
        <taxon>Bacillati</taxon>
        <taxon>Actinomycetota</taxon>
        <taxon>Actinomycetes</taxon>
        <taxon>Streptosporangiales</taxon>
        <taxon>Thermomonosporaceae</taxon>
        <taxon>Actinomadura</taxon>
    </lineage>
</organism>
<gene>
    <name evidence="1" type="ORF">E1293_21855</name>
</gene>
<reference evidence="1 2" key="1">
    <citation type="submission" date="2019-03" db="EMBL/GenBank/DDBJ databases">
        <title>Draft genome sequences of novel Actinobacteria.</title>
        <authorList>
            <person name="Sahin N."/>
            <person name="Ay H."/>
            <person name="Saygin H."/>
        </authorList>
    </citation>
    <scope>NUCLEOTIDE SEQUENCE [LARGE SCALE GENOMIC DNA]</scope>
    <source>
        <strain evidence="1 2">DSM 45941</strain>
    </source>
</reference>
<dbReference type="RefSeq" id="WP_132199301.1">
    <property type="nucleotide sequence ID" value="NZ_SMKY01000100.1"/>
</dbReference>
<evidence type="ECO:0008006" key="3">
    <source>
        <dbReference type="Google" id="ProtNLM"/>
    </source>
</evidence>
<evidence type="ECO:0000313" key="1">
    <source>
        <dbReference type="EMBL" id="TDD79994.1"/>
    </source>
</evidence>
<accession>A0A4R5B8G9</accession>
<name>A0A4R5B8G9_9ACTN</name>
<protein>
    <recommendedName>
        <fullName evidence="3">Type II toxin-antitoxin system RelE/ParE family toxin</fullName>
    </recommendedName>
</protein>